<sequence>MELRSCDGLEQLTVAAAASAALAAEVRPEAPVTWRVRPPTPQEPLVCYMRRADSLAVVRHYHLLCGYRCRCHRARIREVISKSGSSGMAETWHLWLLFCCCCKNKLKHSLT</sequence>
<keyword evidence="2" id="KW-1185">Reference proteome</keyword>
<organism evidence="1 2">
    <name type="scientific">Panicum miliaceum</name>
    <name type="common">Proso millet</name>
    <name type="synonym">Broomcorn millet</name>
    <dbReference type="NCBI Taxonomy" id="4540"/>
    <lineage>
        <taxon>Eukaryota</taxon>
        <taxon>Viridiplantae</taxon>
        <taxon>Streptophyta</taxon>
        <taxon>Embryophyta</taxon>
        <taxon>Tracheophyta</taxon>
        <taxon>Spermatophyta</taxon>
        <taxon>Magnoliopsida</taxon>
        <taxon>Liliopsida</taxon>
        <taxon>Poales</taxon>
        <taxon>Poaceae</taxon>
        <taxon>PACMAD clade</taxon>
        <taxon>Panicoideae</taxon>
        <taxon>Panicodae</taxon>
        <taxon>Paniceae</taxon>
        <taxon>Panicinae</taxon>
        <taxon>Panicum</taxon>
        <taxon>Panicum sect. Panicum</taxon>
    </lineage>
</organism>
<protein>
    <submittedName>
        <fullName evidence="1">Uncharacterized protein</fullName>
    </submittedName>
</protein>
<dbReference type="EMBL" id="PQIB02000001">
    <property type="protein sequence ID" value="RLN38729.1"/>
    <property type="molecule type" value="Genomic_DNA"/>
</dbReference>
<dbReference type="Proteomes" id="UP000275267">
    <property type="component" value="Unassembled WGS sequence"/>
</dbReference>
<proteinExistence type="predicted"/>
<name>A0A3L6TEE9_PANMI</name>
<reference evidence="2" key="1">
    <citation type="journal article" date="2019" name="Nat. Commun.">
        <title>The genome of broomcorn millet.</title>
        <authorList>
            <person name="Zou C."/>
            <person name="Miki D."/>
            <person name="Li D."/>
            <person name="Tang Q."/>
            <person name="Xiao L."/>
            <person name="Rajput S."/>
            <person name="Deng P."/>
            <person name="Jia W."/>
            <person name="Huang R."/>
            <person name="Zhang M."/>
            <person name="Sun Y."/>
            <person name="Hu J."/>
            <person name="Fu X."/>
            <person name="Schnable P.S."/>
            <person name="Li F."/>
            <person name="Zhang H."/>
            <person name="Feng B."/>
            <person name="Zhu X."/>
            <person name="Liu R."/>
            <person name="Schnable J.C."/>
            <person name="Zhu J.-K."/>
            <person name="Zhang H."/>
        </authorList>
    </citation>
    <scope>NUCLEOTIDE SEQUENCE [LARGE SCALE GENOMIC DNA]</scope>
</reference>
<dbReference type="AlphaFoldDB" id="A0A3L6TEE9"/>
<comment type="caution">
    <text evidence="1">The sequence shown here is derived from an EMBL/GenBank/DDBJ whole genome shotgun (WGS) entry which is preliminary data.</text>
</comment>
<accession>A0A3L6TEE9</accession>
<gene>
    <name evidence="1" type="ORF">C2845_PM01G10290</name>
</gene>
<evidence type="ECO:0000313" key="1">
    <source>
        <dbReference type="EMBL" id="RLN38729.1"/>
    </source>
</evidence>
<evidence type="ECO:0000313" key="2">
    <source>
        <dbReference type="Proteomes" id="UP000275267"/>
    </source>
</evidence>